<proteinExistence type="inferred from homology"/>
<evidence type="ECO:0000256" key="6">
    <source>
        <dbReference type="ARBA" id="ARBA00022989"/>
    </source>
</evidence>
<dbReference type="GO" id="GO:0005283">
    <property type="term" value="F:amino acid:sodium symporter activity"/>
    <property type="evidence" value="ECO:0007669"/>
    <property type="project" value="InterPro"/>
</dbReference>
<dbReference type="PANTHER" id="PTHR30330:SF14">
    <property type="entry name" value="SODIUM_AMINO ACID (ALANINE) SYMPORTER"/>
    <property type="match status" value="1"/>
</dbReference>
<name>A0A7V6ZEP6_9BACT</name>
<evidence type="ECO:0000256" key="2">
    <source>
        <dbReference type="ARBA" id="ARBA00009261"/>
    </source>
</evidence>
<feature type="transmembrane region" description="Helical" evidence="8">
    <location>
        <begin position="49"/>
        <end position="71"/>
    </location>
</feature>
<evidence type="ECO:0000256" key="1">
    <source>
        <dbReference type="ARBA" id="ARBA00004651"/>
    </source>
</evidence>
<dbReference type="EMBL" id="DURU01000107">
    <property type="protein sequence ID" value="HHZ04599.1"/>
    <property type="molecule type" value="Genomic_DNA"/>
</dbReference>
<dbReference type="PRINTS" id="PR00175">
    <property type="entry name" value="NAALASMPORT"/>
</dbReference>
<dbReference type="PANTHER" id="PTHR30330">
    <property type="entry name" value="AGSS FAMILY TRANSPORTER, SODIUM-ALANINE"/>
    <property type="match status" value="1"/>
</dbReference>
<dbReference type="GO" id="GO:0005886">
    <property type="term" value="C:plasma membrane"/>
    <property type="evidence" value="ECO:0007669"/>
    <property type="project" value="UniProtKB-SubCell"/>
</dbReference>
<sequence>MSNYTLQESFKATFNTSNTAAVIFGFLFMILGYAVILGGIPRVGRFAEIALPVMSIAYILLGLGVFVINIIELPNAILQIFKYAFTPHAAVGGFAGVTIMKAVQVGVARGVYSNEAGWGSSPMVHATAKVDHPVRQGLWGAFEVFLDTIIICTVTGLCVVVTGVWQSGTGGAGEVGRAFEMVYGPAGRYFVFIALFIFIFTTFTGWYTYYETLLIHVIKNKSPETVDRAVKILRLVDPWPGFLLAAWGMLAGIVPTIFWILADLTTGVPIYANLVALIALSPVFFKLVKEFESQYLSKG</sequence>
<keyword evidence="3" id="KW-0813">Transport</keyword>
<keyword evidence="7 8" id="KW-0472">Membrane</keyword>
<evidence type="ECO:0000256" key="5">
    <source>
        <dbReference type="ARBA" id="ARBA00022692"/>
    </source>
</evidence>
<evidence type="ECO:0000256" key="4">
    <source>
        <dbReference type="ARBA" id="ARBA00022475"/>
    </source>
</evidence>
<dbReference type="AlphaFoldDB" id="A0A7V6ZEP6"/>
<evidence type="ECO:0000256" key="3">
    <source>
        <dbReference type="ARBA" id="ARBA00022448"/>
    </source>
</evidence>
<dbReference type="Pfam" id="PF01235">
    <property type="entry name" value="Na_Ala_symp"/>
    <property type="match status" value="1"/>
</dbReference>
<feature type="transmembrane region" description="Helical" evidence="8">
    <location>
        <begin position="83"/>
        <end position="103"/>
    </location>
</feature>
<dbReference type="Proteomes" id="UP000525027">
    <property type="component" value="Unassembled WGS sequence"/>
</dbReference>
<accession>A0A7V6ZEP6</accession>
<comment type="similarity">
    <text evidence="2">Belongs to the alanine or glycine:cation symporter (AGCS) (TC 2.A.25) family.</text>
</comment>
<gene>
    <name evidence="9" type="ORF">GX397_06010</name>
</gene>
<evidence type="ECO:0000313" key="10">
    <source>
        <dbReference type="Proteomes" id="UP000525027"/>
    </source>
</evidence>
<keyword evidence="5 8" id="KW-0812">Transmembrane</keyword>
<feature type="transmembrane region" description="Helical" evidence="8">
    <location>
        <begin position="268"/>
        <end position="288"/>
    </location>
</feature>
<comment type="caution">
    <text evidence="9">The sequence shown here is derived from an EMBL/GenBank/DDBJ whole genome shotgun (WGS) entry which is preliminary data.</text>
</comment>
<evidence type="ECO:0000256" key="8">
    <source>
        <dbReference type="SAM" id="Phobius"/>
    </source>
</evidence>
<protein>
    <submittedName>
        <fullName evidence="9">Sodium:alanine symporter family protein</fullName>
    </submittedName>
</protein>
<keyword evidence="6 8" id="KW-1133">Transmembrane helix</keyword>
<keyword evidence="4" id="KW-1003">Cell membrane</keyword>
<comment type="subcellular location">
    <subcellularLocation>
        <location evidence="1">Cell membrane</location>
        <topology evidence="1">Multi-pass membrane protein</topology>
    </subcellularLocation>
</comment>
<feature type="transmembrane region" description="Helical" evidence="8">
    <location>
        <begin position="20"/>
        <end position="37"/>
    </location>
</feature>
<reference evidence="9 10" key="1">
    <citation type="journal article" date="2020" name="Biotechnol. Biofuels">
        <title>New insights from the biogas microbiome by comprehensive genome-resolved metagenomics of nearly 1600 species originating from multiple anaerobic digesters.</title>
        <authorList>
            <person name="Campanaro S."/>
            <person name="Treu L."/>
            <person name="Rodriguez-R L.M."/>
            <person name="Kovalovszki A."/>
            <person name="Ziels R.M."/>
            <person name="Maus I."/>
            <person name="Zhu X."/>
            <person name="Kougias P.G."/>
            <person name="Basile A."/>
            <person name="Luo G."/>
            <person name="Schluter A."/>
            <person name="Konstantinidis K.T."/>
            <person name="Angelidaki I."/>
        </authorList>
    </citation>
    <scope>NUCLEOTIDE SEQUENCE [LARGE SCALE GENOMIC DNA]</scope>
    <source>
        <strain evidence="9">AS25fmACSIPFO_94</strain>
    </source>
</reference>
<evidence type="ECO:0000313" key="9">
    <source>
        <dbReference type="EMBL" id="HHZ04599.1"/>
    </source>
</evidence>
<evidence type="ECO:0000256" key="7">
    <source>
        <dbReference type="ARBA" id="ARBA00023136"/>
    </source>
</evidence>
<organism evidence="9 10">
    <name type="scientific">Acetomicrobium hydrogeniformans</name>
    <dbReference type="NCBI Taxonomy" id="649746"/>
    <lineage>
        <taxon>Bacteria</taxon>
        <taxon>Thermotogati</taxon>
        <taxon>Synergistota</taxon>
        <taxon>Synergistia</taxon>
        <taxon>Synergistales</taxon>
        <taxon>Acetomicrobiaceae</taxon>
        <taxon>Acetomicrobium</taxon>
    </lineage>
</organism>
<feature type="transmembrane region" description="Helical" evidence="8">
    <location>
        <begin position="241"/>
        <end position="262"/>
    </location>
</feature>
<feature type="transmembrane region" description="Helical" evidence="8">
    <location>
        <begin position="144"/>
        <end position="166"/>
    </location>
</feature>
<dbReference type="InterPro" id="IPR001463">
    <property type="entry name" value="Na/Ala_symport"/>
</dbReference>
<feature type="transmembrane region" description="Helical" evidence="8">
    <location>
        <begin position="186"/>
        <end position="209"/>
    </location>
</feature>